<reference evidence="12 13" key="1">
    <citation type="journal article" date="2015" name="Stand. Genomic Sci.">
        <title>Genomic Encyclopedia of Bacterial and Archaeal Type Strains, Phase III: the genomes of soil and plant-associated and newly described type strains.</title>
        <authorList>
            <person name="Whitman W.B."/>
            <person name="Woyke T."/>
            <person name="Klenk H.P."/>
            <person name="Zhou Y."/>
            <person name="Lilburn T.G."/>
            <person name="Beck B.J."/>
            <person name="De Vos P."/>
            <person name="Vandamme P."/>
            <person name="Eisen J.A."/>
            <person name="Garrity G."/>
            <person name="Hugenholtz P."/>
            <person name="Kyrpides N.C."/>
        </authorList>
    </citation>
    <scope>NUCLEOTIDE SEQUENCE [LARGE SCALE GENOMIC DNA]</scope>
    <source>
        <strain evidence="12 13">CGMCC 1.7271</strain>
    </source>
</reference>
<dbReference type="SUPFAM" id="SSF56935">
    <property type="entry name" value="Porins"/>
    <property type="match status" value="1"/>
</dbReference>
<name>A0A562SXL3_9BACT</name>
<comment type="similarity">
    <text evidence="8 9">Belongs to the TonB-dependent receptor family.</text>
</comment>
<organism evidence="12 13">
    <name type="scientific">Lacibacter cauensis</name>
    <dbReference type="NCBI Taxonomy" id="510947"/>
    <lineage>
        <taxon>Bacteria</taxon>
        <taxon>Pseudomonadati</taxon>
        <taxon>Bacteroidota</taxon>
        <taxon>Chitinophagia</taxon>
        <taxon>Chitinophagales</taxon>
        <taxon>Chitinophagaceae</taxon>
        <taxon>Lacibacter</taxon>
    </lineage>
</organism>
<proteinExistence type="inferred from homology"/>
<evidence type="ECO:0000259" key="10">
    <source>
        <dbReference type="Pfam" id="PF00593"/>
    </source>
</evidence>
<dbReference type="Pfam" id="PF00593">
    <property type="entry name" value="TonB_dep_Rec_b-barrel"/>
    <property type="match status" value="1"/>
</dbReference>
<evidence type="ECO:0000256" key="3">
    <source>
        <dbReference type="ARBA" id="ARBA00022452"/>
    </source>
</evidence>
<comment type="subcellular location">
    <subcellularLocation>
        <location evidence="1 8">Cell outer membrane</location>
        <topology evidence="1 8">Multi-pass membrane protein</topology>
    </subcellularLocation>
</comment>
<dbReference type="InterPro" id="IPR023996">
    <property type="entry name" value="TonB-dep_OMP_SusC/RagA"/>
</dbReference>
<dbReference type="InterPro" id="IPR023997">
    <property type="entry name" value="TonB-dep_OMP_SusC/RagA_CS"/>
</dbReference>
<dbReference type="OrthoDB" id="899266at2"/>
<dbReference type="InterPro" id="IPR039426">
    <property type="entry name" value="TonB-dep_rcpt-like"/>
</dbReference>
<dbReference type="AlphaFoldDB" id="A0A562SXL3"/>
<evidence type="ECO:0000259" key="11">
    <source>
        <dbReference type="Pfam" id="PF07715"/>
    </source>
</evidence>
<keyword evidence="13" id="KW-1185">Reference proteome</keyword>
<evidence type="ECO:0000256" key="2">
    <source>
        <dbReference type="ARBA" id="ARBA00022448"/>
    </source>
</evidence>
<dbReference type="NCBIfam" id="TIGR04057">
    <property type="entry name" value="SusC_RagA_signa"/>
    <property type="match status" value="1"/>
</dbReference>
<dbReference type="EMBL" id="VLLE01000002">
    <property type="protein sequence ID" value="TWI85516.1"/>
    <property type="molecule type" value="Genomic_DNA"/>
</dbReference>
<keyword evidence="4 8" id="KW-0812">Transmembrane</keyword>
<dbReference type="NCBIfam" id="TIGR04056">
    <property type="entry name" value="OMP_RagA_SusC"/>
    <property type="match status" value="1"/>
</dbReference>
<dbReference type="InterPro" id="IPR037066">
    <property type="entry name" value="Plug_dom_sf"/>
</dbReference>
<dbReference type="InterPro" id="IPR000531">
    <property type="entry name" value="Beta-barrel_TonB"/>
</dbReference>
<dbReference type="InterPro" id="IPR012910">
    <property type="entry name" value="Plug_dom"/>
</dbReference>
<gene>
    <name evidence="12" type="ORF">IQ13_0679</name>
</gene>
<dbReference type="Pfam" id="PF13715">
    <property type="entry name" value="CarbopepD_reg_2"/>
    <property type="match status" value="1"/>
</dbReference>
<feature type="domain" description="TonB-dependent receptor-like beta-barrel" evidence="10">
    <location>
        <begin position="422"/>
        <end position="895"/>
    </location>
</feature>
<feature type="domain" description="TonB-dependent receptor plug" evidence="11">
    <location>
        <begin position="122"/>
        <end position="231"/>
    </location>
</feature>
<evidence type="ECO:0000256" key="5">
    <source>
        <dbReference type="ARBA" id="ARBA00023077"/>
    </source>
</evidence>
<dbReference type="RefSeq" id="WP_144884479.1">
    <property type="nucleotide sequence ID" value="NZ_VLLE01000002.1"/>
</dbReference>
<dbReference type="SUPFAM" id="SSF49464">
    <property type="entry name" value="Carboxypeptidase regulatory domain-like"/>
    <property type="match status" value="1"/>
</dbReference>
<dbReference type="Proteomes" id="UP000316167">
    <property type="component" value="Unassembled WGS sequence"/>
</dbReference>
<evidence type="ECO:0000313" key="12">
    <source>
        <dbReference type="EMBL" id="TWI85516.1"/>
    </source>
</evidence>
<keyword evidence="3 8" id="KW-1134">Transmembrane beta strand</keyword>
<accession>A0A562SXL3</accession>
<keyword evidence="5 9" id="KW-0798">TonB box</keyword>
<keyword evidence="6 8" id="KW-0472">Membrane</keyword>
<dbReference type="Gene3D" id="2.40.170.20">
    <property type="entry name" value="TonB-dependent receptor, beta-barrel domain"/>
    <property type="match status" value="1"/>
</dbReference>
<evidence type="ECO:0000256" key="4">
    <source>
        <dbReference type="ARBA" id="ARBA00022692"/>
    </source>
</evidence>
<sequence>MLVLKRILLSHIGLLCFFLLLSLQSFSQSTTVSGTVINASDNTPVAGVSVVQQGSSKGTTTDAKGFFTLNVSVAKPVLVFSSVGYQTYTLSWDGSSAIAIKLEPEVAALQDVVVIGYGTQKKINQTGATQTLKLDESVNQPVTNSGQLMYGKFSGVQLTQSSGLPGADASSIVIRGVGTFGSSTPLVVIDNIQYDNLNVFNNLSPSDIESISVLKDASAGAIYGARGANGVIIVTTKKGKSGSMSVLYNNYIGFQEVTVVPKYLNAPDYATLKNEADINRNGPSTTLRYSVADIQAMRDGTDPDRYANTNWAKEILRRAPIQNHYISFSGGNDRTTYRASFGYLNQEAVVRGKFQSSRYNLSLNLNSKLTNWLSISNSSNAYWSRFTGPTGGADAITGETGIINQFQRSSPTVPVYYKNGEYGTIDGSYYSVNASFPITNAIRRGYLGDYSSDELNFANRFGININFTKDLSFETSGSFNIFNSQESDFTPRNATYDWTGQVVAQNPLNVLRNSTAFNYRLLNENILRYAHKFKDKHDVSVLLGHSVQYGRNDGFAGSLKNFPTDGLQEFNAGGVTEPNVTGGASEFALQSLFSRVNYSYDGKYLLELNVRRDASSRFGSSYRYGNFPSASAGWRISEEKFMRSINWISDLKLRASWGITGNDNIANYLYAQTYNVGLDYFLGTSIVSAAAVTTLANPNIKWETIKQYDLGIDAGLFRNSLTITADYFNRNSYDLLYSNFPIPSSIGVTNISAINAASMINKGVEVAVNYRGRIKGGLTYSVGGSVSKFADNKVTGLGDRGLESISGVSIIRVGVPYNAYYGYKALGIFQTADEVTNAPKQFNNPALTKPGDIRYADLSGPDGKPDGLVNDFDRTIIGNPYPSWIYNFNANLNYKGFDLNVLFEGIGNVDRILYDNGQLPFEGDRNNVLTYWLDRWTPTTPSAKLPRLGGYSNAIISSFYIQDASFLRMRNLEIGYSLPSALIKRIGLSKVRVFVGGQNLLTFTKLENFDPERARGRNTDQNVPLYKVYTFGLNVKL</sequence>
<comment type="caution">
    <text evidence="12">The sequence shown here is derived from an EMBL/GenBank/DDBJ whole genome shotgun (WGS) entry which is preliminary data.</text>
</comment>
<evidence type="ECO:0000256" key="8">
    <source>
        <dbReference type="PROSITE-ProRule" id="PRU01360"/>
    </source>
</evidence>
<dbReference type="Gene3D" id="2.60.40.1120">
    <property type="entry name" value="Carboxypeptidase-like, regulatory domain"/>
    <property type="match status" value="1"/>
</dbReference>
<dbReference type="Gene3D" id="2.170.130.10">
    <property type="entry name" value="TonB-dependent receptor, plug domain"/>
    <property type="match status" value="1"/>
</dbReference>
<evidence type="ECO:0000256" key="7">
    <source>
        <dbReference type="ARBA" id="ARBA00023237"/>
    </source>
</evidence>
<dbReference type="FunFam" id="2.170.130.10:FF:000003">
    <property type="entry name" value="SusC/RagA family TonB-linked outer membrane protein"/>
    <property type="match status" value="1"/>
</dbReference>
<evidence type="ECO:0000313" key="13">
    <source>
        <dbReference type="Proteomes" id="UP000316167"/>
    </source>
</evidence>
<dbReference type="InterPro" id="IPR008969">
    <property type="entry name" value="CarboxyPept-like_regulatory"/>
</dbReference>
<keyword evidence="2 8" id="KW-0813">Transport</keyword>
<dbReference type="GO" id="GO:0009279">
    <property type="term" value="C:cell outer membrane"/>
    <property type="evidence" value="ECO:0007669"/>
    <property type="project" value="UniProtKB-SubCell"/>
</dbReference>
<protein>
    <submittedName>
        <fullName evidence="12">TonB-linked SusC/RagA family outer membrane protein</fullName>
    </submittedName>
</protein>
<dbReference type="InterPro" id="IPR036942">
    <property type="entry name" value="Beta-barrel_TonB_sf"/>
</dbReference>
<evidence type="ECO:0000256" key="6">
    <source>
        <dbReference type="ARBA" id="ARBA00023136"/>
    </source>
</evidence>
<dbReference type="Pfam" id="PF07715">
    <property type="entry name" value="Plug"/>
    <property type="match status" value="1"/>
</dbReference>
<evidence type="ECO:0000256" key="1">
    <source>
        <dbReference type="ARBA" id="ARBA00004571"/>
    </source>
</evidence>
<keyword evidence="7 8" id="KW-0998">Cell outer membrane</keyword>
<dbReference type="PROSITE" id="PS52016">
    <property type="entry name" value="TONB_DEPENDENT_REC_3"/>
    <property type="match status" value="1"/>
</dbReference>
<evidence type="ECO:0000256" key="9">
    <source>
        <dbReference type="RuleBase" id="RU003357"/>
    </source>
</evidence>